<proteinExistence type="inferred from homology"/>
<dbReference type="GO" id="GO:0008654">
    <property type="term" value="P:phospholipid biosynthetic process"/>
    <property type="evidence" value="ECO:0007669"/>
    <property type="project" value="UniProtKB-UniRule"/>
</dbReference>
<keyword evidence="1 10" id="KW-1003">Cell membrane</keyword>
<dbReference type="RefSeq" id="WP_012861448.1">
    <property type="nucleotide sequence ID" value="NC_013517.1"/>
</dbReference>
<comment type="subunit">
    <text evidence="10">Probably interacts with PlsX.</text>
</comment>
<dbReference type="KEGG" id="str:Sterm_1999"/>
<dbReference type="Proteomes" id="UP000000845">
    <property type="component" value="Chromosome"/>
</dbReference>
<organism evidence="11 12">
    <name type="scientific">Sebaldella termitidis (strain ATCC 33386 / NCTC 11300)</name>
    <dbReference type="NCBI Taxonomy" id="526218"/>
    <lineage>
        <taxon>Bacteria</taxon>
        <taxon>Fusobacteriati</taxon>
        <taxon>Fusobacteriota</taxon>
        <taxon>Fusobacteriia</taxon>
        <taxon>Fusobacteriales</taxon>
        <taxon>Leptotrichiaceae</taxon>
        <taxon>Sebaldella</taxon>
    </lineage>
</organism>
<evidence type="ECO:0000313" key="11">
    <source>
        <dbReference type="EMBL" id="ACZ08854.1"/>
    </source>
</evidence>
<feature type="transmembrane region" description="Helical" evidence="10">
    <location>
        <begin position="47"/>
        <end position="70"/>
    </location>
</feature>
<keyword evidence="6 10" id="KW-0443">Lipid metabolism</keyword>
<keyword evidence="10" id="KW-0997">Cell inner membrane</keyword>
<protein>
    <recommendedName>
        <fullName evidence="10">Glycerol-3-phosphate acyltransferase</fullName>
    </recommendedName>
    <alternativeName>
        <fullName evidence="10">Acyl-PO4 G3P acyltransferase</fullName>
    </alternativeName>
    <alternativeName>
        <fullName evidence="10">Acyl-phosphate--glycerol-3-phosphate acyltransferase</fullName>
    </alternativeName>
    <alternativeName>
        <fullName evidence="10">G3P acyltransferase</fullName>
        <shortName evidence="10">GPAT</shortName>
        <ecNumber evidence="10">2.3.1.275</ecNumber>
    </alternativeName>
    <alternativeName>
        <fullName evidence="10">Lysophosphatidic acid synthase</fullName>
        <shortName evidence="10">LPA synthase</shortName>
    </alternativeName>
</protein>
<evidence type="ECO:0000256" key="4">
    <source>
        <dbReference type="ARBA" id="ARBA00022692"/>
    </source>
</evidence>
<feature type="transmembrane region" description="Helical" evidence="10">
    <location>
        <begin position="82"/>
        <end position="105"/>
    </location>
</feature>
<keyword evidence="7 10" id="KW-0472">Membrane</keyword>
<dbReference type="STRING" id="526218.Sterm_1999"/>
<evidence type="ECO:0000256" key="7">
    <source>
        <dbReference type="ARBA" id="ARBA00023136"/>
    </source>
</evidence>
<dbReference type="InterPro" id="IPR003811">
    <property type="entry name" value="G3P_acylTferase_PlsY"/>
</dbReference>
<dbReference type="GO" id="GO:0043772">
    <property type="term" value="F:acyl-phosphate glycerol-3-phosphate acyltransferase activity"/>
    <property type="evidence" value="ECO:0007669"/>
    <property type="project" value="UniProtKB-UniRule"/>
</dbReference>
<sequence>MNLIIMCIFAYFLGSIPNAVWVGKVFKKIDVREHGSKNAGSTNAARVLGAKLGILVLILDVLKGVIPTYLALGINTLGNMTGIAGIDPIIIGIVAILGHTFSIFLKFKGGKGVATTLGVFLVLAPKAILFLFIIFFVLFAVFRYVSLSSIVSAACLPFFIYFIYKNIPLTVVSLILALVIIVKHRSNIQRLINGTENKFKVTKDGEK</sequence>
<dbReference type="GO" id="GO:0005886">
    <property type="term" value="C:plasma membrane"/>
    <property type="evidence" value="ECO:0007669"/>
    <property type="project" value="UniProtKB-SubCell"/>
</dbReference>
<comment type="pathway">
    <text evidence="10">Lipid metabolism; phospholipid metabolism.</text>
</comment>
<accession>D1AJG6</accession>
<feature type="transmembrane region" description="Helical" evidence="10">
    <location>
        <begin position="6"/>
        <end position="26"/>
    </location>
</feature>
<evidence type="ECO:0000256" key="8">
    <source>
        <dbReference type="ARBA" id="ARBA00023209"/>
    </source>
</evidence>
<comment type="catalytic activity">
    <reaction evidence="10">
        <text>an acyl phosphate + sn-glycerol 3-phosphate = a 1-acyl-sn-glycero-3-phosphate + phosphate</text>
        <dbReference type="Rhea" id="RHEA:34075"/>
        <dbReference type="ChEBI" id="CHEBI:43474"/>
        <dbReference type="ChEBI" id="CHEBI:57597"/>
        <dbReference type="ChEBI" id="CHEBI:57970"/>
        <dbReference type="ChEBI" id="CHEBI:59918"/>
        <dbReference type="EC" id="2.3.1.275"/>
    </reaction>
</comment>
<comment type="similarity">
    <text evidence="10">Belongs to the PlsY family.</text>
</comment>
<dbReference type="AlphaFoldDB" id="D1AJG6"/>
<evidence type="ECO:0000313" key="12">
    <source>
        <dbReference type="Proteomes" id="UP000000845"/>
    </source>
</evidence>
<reference evidence="11 12" key="2">
    <citation type="journal article" date="2010" name="Stand. Genomic Sci.">
        <title>Complete genome sequence of Sebaldella termitidis type strain (NCTC 11300).</title>
        <authorList>
            <person name="Harmon-Smith M."/>
            <person name="Celia L."/>
            <person name="Chertkov O."/>
            <person name="Lapidus A."/>
            <person name="Copeland A."/>
            <person name="Glavina Del Rio T."/>
            <person name="Nolan M."/>
            <person name="Lucas S."/>
            <person name="Tice H."/>
            <person name="Cheng J.F."/>
            <person name="Han C."/>
            <person name="Detter J.C."/>
            <person name="Bruce D."/>
            <person name="Goodwin L."/>
            <person name="Pitluck S."/>
            <person name="Pati A."/>
            <person name="Liolios K."/>
            <person name="Ivanova N."/>
            <person name="Mavromatis K."/>
            <person name="Mikhailova N."/>
            <person name="Chen A."/>
            <person name="Palaniappan K."/>
            <person name="Land M."/>
            <person name="Hauser L."/>
            <person name="Chang Y.J."/>
            <person name="Jeffries C.D."/>
            <person name="Brettin T."/>
            <person name="Goker M."/>
            <person name="Beck B."/>
            <person name="Bristow J."/>
            <person name="Eisen J.A."/>
            <person name="Markowitz V."/>
            <person name="Hugenholtz P."/>
            <person name="Kyrpides N.C."/>
            <person name="Klenk H.P."/>
            <person name="Chen F."/>
        </authorList>
    </citation>
    <scope>NUCLEOTIDE SEQUENCE [LARGE SCALE GENOMIC DNA]</scope>
    <source>
        <strain evidence="12">ATCC 33386 / NCTC 11300</strain>
    </source>
</reference>
<evidence type="ECO:0000256" key="1">
    <source>
        <dbReference type="ARBA" id="ARBA00022475"/>
    </source>
</evidence>
<dbReference type="PANTHER" id="PTHR30309:SF0">
    <property type="entry name" value="GLYCEROL-3-PHOSPHATE ACYLTRANSFERASE-RELATED"/>
    <property type="match status" value="1"/>
</dbReference>
<evidence type="ECO:0000256" key="2">
    <source>
        <dbReference type="ARBA" id="ARBA00022516"/>
    </source>
</evidence>
<evidence type="ECO:0000256" key="9">
    <source>
        <dbReference type="ARBA" id="ARBA00023264"/>
    </source>
</evidence>
<dbReference type="eggNOG" id="COG0344">
    <property type="taxonomic scope" value="Bacteria"/>
</dbReference>
<evidence type="ECO:0000256" key="3">
    <source>
        <dbReference type="ARBA" id="ARBA00022679"/>
    </source>
</evidence>
<dbReference type="UniPathway" id="UPA00085"/>
<keyword evidence="4 10" id="KW-0812">Transmembrane</keyword>
<comment type="subcellular location">
    <subcellularLocation>
        <location evidence="10">Cell inner membrane</location>
        <topology evidence="10">Multi-pass membrane protein</topology>
    </subcellularLocation>
</comment>
<dbReference type="Pfam" id="PF02660">
    <property type="entry name" value="G3P_acyltransf"/>
    <property type="match status" value="1"/>
</dbReference>
<reference evidence="12" key="1">
    <citation type="submission" date="2009-09" db="EMBL/GenBank/DDBJ databases">
        <title>The complete chromosome of Sebaldella termitidis ATCC 33386.</title>
        <authorList>
            <consortium name="US DOE Joint Genome Institute (JGI-PGF)"/>
            <person name="Lucas S."/>
            <person name="Copeland A."/>
            <person name="Lapidus A."/>
            <person name="Glavina del Rio T."/>
            <person name="Dalin E."/>
            <person name="Tice H."/>
            <person name="Bruce D."/>
            <person name="Goodwin L."/>
            <person name="Pitluck S."/>
            <person name="Kyrpides N."/>
            <person name="Mavromatis K."/>
            <person name="Ivanova N."/>
            <person name="Mikhailova N."/>
            <person name="Sims D."/>
            <person name="Meincke L."/>
            <person name="Brettin T."/>
            <person name="Detter J.C."/>
            <person name="Han C."/>
            <person name="Larimer F."/>
            <person name="Land M."/>
            <person name="Hauser L."/>
            <person name="Markowitz V."/>
            <person name="Cheng J.F."/>
            <person name="Hugenholtz P."/>
            <person name="Woyke T."/>
            <person name="Wu D."/>
            <person name="Eisen J.A."/>
        </authorList>
    </citation>
    <scope>NUCLEOTIDE SEQUENCE [LARGE SCALE GENOMIC DNA]</scope>
    <source>
        <strain evidence="12">ATCC 33386 / NCTC 11300</strain>
    </source>
</reference>
<dbReference type="PANTHER" id="PTHR30309">
    <property type="entry name" value="INNER MEMBRANE PROTEIN YGIH"/>
    <property type="match status" value="1"/>
</dbReference>
<dbReference type="NCBIfam" id="TIGR00023">
    <property type="entry name" value="glycerol-3-phosphate 1-O-acyltransferase PlsY"/>
    <property type="match status" value="1"/>
</dbReference>
<dbReference type="HAMAP" id="MF_01043">
    <property type="entry name" value="PlsY"/>
    <property type="match status" value="1"/>
</dbReference>
<keyword evidence="5 10" id="KW-1133">Transmembrane helix</keyword>
<feature type="transmembrane region" description="Helical" evidence="10">
    <location>
        <begin position="117"/>
        <end position="142"/>
    </location>
</feature>
<evidence type="ECO:0000256" key="5">
    <source>
        <dbReference type="ARBA" id="ARBA00022989"/>
    </source>
</evidence>
<dbReference type="HOGENOM" id="CLU_081254_7_1_0"/>
<evidence type="ECO:0000256" key="6">
    <source>
        <dbReference type="ARBA" id="ARBA00023098"/>
    </source>
</evidence>
<keyword evidence="3 10" id="KW-0808">Transferase</keyword>
<dbReference type="EMBL" id="CP001739">
    <property type="protein sequence ID" value="ACZ08854.1"/>
    <property type="molecule type" value="Genomic_DNA"/>
</dbReference>
<feature type="transmembrane region" description="Helical" evidence="10">
    <location>
        <begin position="162"/>
        <end position="182"/>
    </location>
</feature>
<keyword evidence="9 10" id="KW-1208">Phospholipid metabolism</keyword>
<dbReference type="SMART" id="SM01207">
    <property type="entry name" value="G3P_acyltransf"/>
    <property type="match status" value="1"/>
</dbReference>
<gene>
    <name evidence="10" type="primary">plsY</name>
    <name evidence="11" type="ordered locus">Sterm_1999</name>
</gene>
<keyword evidence="12" id="KW-1185">Reference proteome</keyword>
<keyword evidence="2 10" id="KW-0444">Lipid biosynthesis</keyword>
<name>D1AJG6_SEBTE</name>
<comment type="function">
    <text evidence="10">Catalyzes the transfer of an acyl group from acyl-phosphate (acyl-PO(4)) to glycerol-3-phosphate (G3P) to form lysophosphatidic acid (LPA). This enzyme utilizes acyl-phosphate as fatty acyl donor, but not acyl-CoA or acyl-ACP.</text>
</comment>
<evidence type="ECO:0000256" key="10">
    <source>
        <dbReference type="HAMAP-Rule" id="MF_01043"/>
    </source>
</evidence>
<dbReference type="EC" id="2.3.1.275" evidence="10"/>
<keyword evidence="8 10" id="KW-0594">Phospholipid biosynthesis</keyword>